<keyword evidence="17" id="KW-0131">Cell cycle</keyword>
<dbReference type="Gene3D" id="3.40.350.10">
    <property type="entry name" value="Creatinase/prolidase N-terminal domain"/>
    <property type="match status" value="1"/>
</dbReference>
<dbReference type="SUPFAM" id="SSF55920">
    <property type="entry name" value="Creatinase/aminopeptidase"/>
    <property type="match status" value="1"/>
</dbReference>
<sequence length="1048" mass="117563">MLPTCALRKQVSTVISSSTFHRRASQLFNNWAKKEEDATPLGDVDHLLVVAGNSDEENPYRKGSALQTYLLGYEFPSTLMLLGQKKIYFVVSNTKAKLLQPILTPPSGAADDAKVEVEILTRTKDEAENKALFERIIEVIGDGNKVGTLPKDKMAGKFVTEWATALAGSGKDIKEVDVGVGVSALLAVKDAEEQQNASHASRMTQKLMSHFSDVMSTDIDEGNKVTHEQLGERIEQKLEDPKFWRKMEGDGFETGFGDWCYSPIIQSGGNYDLKSSAQTDDQRLKAGVILCSLGIRYKSYCSNVGRTFMIDPDAAQEKNYLFLVDLQKFAISELKEGAIARDIYTKVVEKIQTEREDLLPFFVKTAGFGMGLEFRDAAYTLGPKCGRTLKSNMIFSLTLGFNNIPDAKNAGKTYAVSLVDTVKVGKNGASVLSEGMKGKDDVMFYMEEEEKKPKKTSRRDDAKSARNAPPTAVVKSKLRNENREVDADTLNRRKQHQRELAQRRQEDGLEKYSEEGGGGKGRGEKQWRRFESYQRENQLPDGVSGQKIMVDNRRSTLILPINGFAVPFHINTLKSAIKQEEGEHTVLRFMFTTPGAITGKKEDTPFEDPSATFIRGITYRSTDSFRFAELHKEINDLKKAAVKRENERKELADVVEQDRLVELKGKRPIRLTDVQVRPSFDGKRQSGDVEIHSNGIRYQSSMKSDQKIDILFSNMKHLLFQPCDSELIVVLHIHLKNPILIGKKKAKDIQFFREASDASFDETGNKKRRKNYHDEDELQSEQEERKRRADLNKYFKAFSDKIAEASDGRIEVDIPFRELGFQGVPFRSNVLLQPTTDTLVFLTEPPFLVLTLAEIEIAHLERVQYGLKNFDMVFVFQDFTRTPIHINTIPSGQLDSVKEWLDSVDIPYSEGPVNLNWGAIMKTVNDDPYDFFKEGGWSFLAEKEDEANSSDESSEGSEFNASSDEAADSESGSDFDDDASDDEGSEASFDDDSGADWDEQEEALERKEKEGKAANLKGGKKKGKYDSASDSGSDSSRGKKKKSGKGRK</sequence>
<dbReference type="GO" id="GO:0051301">
    <property type="term" value="P:cell division"/>
    <property type="evidence" value="ECO:0007669"/>
    <property type="project" value="UniProtKB-KW"/>
</dbReference>
<keyword evidence="3 11" id="KW-0235">DNA replication</keyword>
<comment type="caution">
    <text evidence="17">The sequence shown here is derived from an EMBL/GenBank/DDBJ whole genome shotgun (WGS) entry which is preliminary data.</text>
</comment>
<dbReference type="STRING" id="106004.A0A1Y2FZD1"/>
<feature type="compositionally biased region" description="Acidic residues" evidence="13">
    <location>
        <begin position="965"/>
        <end position="1002"/>
    </location>
</feature>
<dbReference type="PANTHER" id="PTHR13980">
    <property type="entry name" value="CDC68 RELATED"/>
    <property type="match status" value="1"/>
</dbReference>
<dbReference type="GO" id="GO:0006368">
    <property type="term" value="P:transcription elongation by RNA polymerase II"/>
    <property type="evidence" value="ECO:0007669"/>
    <property type="project" value="TreeGrafter"/>
</dbReference>
<dbReference type="InterPro" id="IPR029149">
    <property type="entry name" value="Creatin/AminoP/Spt16_N"/>
</dbReference>
<dbReference type="Gene3D" id="3.90.230.10">
    <property type="entry name" value="Creatinase/methionine aminopeptidase superfamily"/>
    <property type="match status" value="1"/>
</dbReference>
<evidence type="ECO:0000256" key="11">
    <source>
        <dbReference type="RuleBase" id="RU367052"/>
    </source>
</evidence>
<dbReference type="GO" id="GO:0010468">
    <property type="term" value="P:regulation of gene expression"/>
    <property type="evidence" value="ECO:0007669"/>
    <property type="project" value="UniProtKB-ARBA"/>
</dbReference>
<feature type="compositionally biased region" description="Low complexity" evidence="13">
    <location>
        <begin position="1026"/>
        <end position="1035"/>
    </location>
</feature>
<keyword evidence="4 11" id="KW-0227">DNA damage</keyword>
<keyword evidence="7 11" id="KW-0804">Transcription</keyword>
<comment type="subunit">
    <text evidence="11">Component of the FACT complex.</text>
</comment>
<feature type="compositionally biased region" description="Basic and acidic residues" evidence="13">
    <location>
        <begin position="1003"/>
        <end position="1012"/>
    </location>
</feature>
<feature type="coiled-coil region" evidence="12">
    <location>
        <begin position="627"/>
        <end position="657"/>
    </location>
</feature>
<dbReference type="InterPro" id="IPR029148">
    <property type="entry name" value="FACT-SPT16_Nlobe"/>
</dbReference>
<dbReference type="SMART" id="SM01286">
    <property type="entry name" value="SPT16"/>
    <property type="match status" value="1"/>
</dbReference>
<comment type="function">
    <text evidence="10 11">Component of the FACT complex, a general chromatin factor that acts to reorganize nucleosomes. The FACT complex is involved in multiple processes that require DNA as a template such as mRNA elongation, DNA replication and DNA repair. During transcription elongation the FACT complex acts as a histone chaperone that both destabilizes and restores nucleosomal structure. It facilitates the passage of RNA polymerase II and transcription by promoting the dissociation of one histone H2A-H2B dimer from the nucleosome, then subsequently promotes the reestablishment of the nucleosome following the passage of RNA polymerase II.</text>
</comment>
<dbReference type="EMBL" id="MCGR01000009">
    <property type="protein sequence ID" value="ORY88571.1"/>
    <property type="molecule type" value="Genomic_DNA"/>
</dbReference>
<dbReference type="PANTHER" id="PTHR13980:SF15">
    <property type="entry name" value="FACT COMPLEX SUBUNIT SPT16"/>
    <property type="match status" value="1"/>
</dbReference>
<organism evidence="17 18">
    <name type="scientific">Leucosporidium creatinivorum</name>
    <dbReference type="NCBI Taxonomy" id="106004"/>
    <lineage>
        <taxon>Eukaryota</taxon>
        <taxon>Fungi</taxon>
        <taxon>Dikarya</taxon>
        <taxon>Basidiomycota</taxon>
        <taxon>Pucciniomycotina</taxon>
        <taxon>Microbotryomycetes</taxon>
        <taxon>Leucosporidiales</taxon>
        <taxon>Leucosporidium</taxon>
    </lineage>
</organism>
<evidence type="ECO:0000256" key="1">
    <source>
        <dbReference type="ARBA" id="ARBA00010779"/>
    </source>
</evidence>
<dbReference type="GO" id="GO:0006260">
    <property type="term" value="P:DNA replication"/>
    <property type="evidence" value="ECO:0007669"/>
    <property type="project" value="UniProtKB-KW"/>
</dbReference>
<feature type="compositionally biased region" description="Acidic residues" evidence="13">
    <location>
        <begin position="943"/>
        <end position="955"/>
    </location>
</feature>
<evidence type="ECO:0000256" key="4">
    <source>
        <dbReference type="ARBA" id="ARBA00022763"/>
    </source>
</evidence>
<dbReference type="GO" id="GO:0031491">
    <property type="term" value="F:nucleosome binding"/>
    <property type="evidence" value="ECO:0007669"/>
    <property type="project" value="TreeGrafter"/>
</dbReference>
<dbReference type="Pfam" id="PF14826">
    <property type="entry name" value="FACT-Spt16_Nlob"/>
    <property type="match status" value="1"/>
</dbReference>
<feature type="domain" description="Histone chaperone RTT106/FACT complex subunit SPT16-like middle" evidence="16">
    <location>
        <begin position="821"/>
        <end position="911"/>
    </location>
</feature>
<gene>
    <name evidence="17" type="ORF">BCR35DRAFT_317501</name>
</gene>
<evidence type="ECO:0000259" key="15">
    <source>
        <dbReference type="SMART" id="SM01286"/>
    </source>
</evidence>
<dbReference type="InterPro" id="IPR013719">
    <property type="entry name" value="RTT106/SPT16-like_middle_dom"/>
</dbReference>
<dbReference type="Pfam" id="PF08512">
    <property type="entry name" value="Rttp106-like_middle"/>
    <property type="match status" value="1"/>
</dbReference>
<evidence type="ECO:0000256" key="5">
    <source>
        <dbReference type="ARBA" id="ARBA00023015"/>
    </source>
</evidence>
<dbReference type="InterPro" id="IPR040258">
    <property type="entry name" value="Spt16"/>
</dbReference>
<evidence type="ECO:0000256" key="7">
    <source>
        <dbReference type="ARBA" id="ARBA00023163"/>
    </source>
</evidence>
<evidence type="ECO:0000256" key="12">
    <source>
        <dbReference type="SAM" id="Coils"/>
    </source>
</evidence>
<dbReference type="InterPro" id="IPR056595">
    <property type="entry name" value="Fact-SPT16_PH"/>
</dbReference>
<dbReference type="FunCoup" id="A0A1Y2FZD1">
    <property type="interactions" value="758"/>
</dbReference>
<accession>A0A1Y2FZD1</accession>
<evidence type="ECO:0000313" key="18">
    <source>
        <dbReference type="Proteomes" id="UP000193467"/>
    </source>
</evidence>
<dbReference type="FunFam" id="2.30.29.30:FF:000017">
    <property type="entry name" value="FACT complex subunit SPT16"/>
    <property type="match status" value="1"/>
</dbReference>
<protein>
    <recommendedName>
        <fullName evidence="11">FACT complex subunit</fullName>
    </recommendedName>
</protein>
<proteinExistence type="inferred from homology"/>
<keyword evidence="9 11" id="KW-0539">Nucleus</keyword>
<dbReference type="Gene3D" id="2.30.29.150">
    <property type="match status" value="1"/>
</dbReference>
<keyword evidence="6 12" id="KW-0175">Coiled coil</keyword>
<dbReference type="FunFam" id="2.30.29.210:FF:000001">
    <property type="entry name" value="FACT complex subunit spt16"/>
    <property type="match status" value="1"/>
</dbReference>
<keyword evidence="8 11" id="KW-0234">DNA repair</keyword>
<evidence type="ECO:0000256" key="3">
    <source>
        <dbReference type="ARBA" id="ARBA00022705"/>
    </source>
</evidence>
<dbReference type="Pfam" id="PF24824">
    <property type="entry name" value="PH_SPT16"/>
    <property type="match status" value="1"/>
</dbReference>
<dbReference type="GO" id="GO:0006281">
    <property type="term" value="P:DNA repair"/>
    <property type="evidence" value="ECO:0007669"/>
    <property type="project" value="UniProtKB-UniRule"/>
</dbReference>
<evidence type="ECO:0000259" key="14">
    <source>
        <dbReference type="SMART" id="SM01285"/>
    </source>
</evidence>
<dbReference type="Proteomes" id="UP000193467">
    <property type="component" value="Unassembled WGS sequence"/>
</dbReference>
<evidence type="ECO:0000256" key="9">
    <source>
        <dbReference type="ARBA" id="ARBA00023242"/>
    </source>
</evidence>
<reference evidence="17 18" key="1">
    <citation type="submission" date="2016-07" db="EMBL/GenBank/DDBJ databases">
        <title>Pervasive Adenine N6-methylation of Active Genes in Fungi.</title>
        <authorList>
            <consortium name="DOE Joint Genome Institute"/>
            <person name="Mondo S.J."/>
            <person name="Dannebaum R.O."/>
            <person name="Kuo R.C."/>
            <person name="Labutti K."/>
            <person name="Haridas S."/>
            <person name="Kuo A."/>
            <person name="Salamov A."/>
            <person name="Ahrendt S.R."/>
            <person name="Lipzen A."/>
            <person name="Sullivan W."/>
            <person name="Andreopoulos W.B."/>
            <person name="Clum A."/>
            <person name="Lindquist E."/>
            <person name="Daum C."/>
            <person name="Ramamoorthy G.K."/>
            <person name="Gryganskyi A."/>
            <person name="Culley D."/>
            <person name="Magnuson J.K."/>
            <person name="James T.Y."/>
            <person name="O'Malley M.A."/>
            <person name="Stajich J.E."/>
            <person name="Spatafora J.W."/>
            <person name="Visel A."/>
            <person name="Grigoriev I.V."/>
        </authorList>
    </citation>
    <scope>NUCLEOTIDE SEQUENCE [LARGE SCALE GENOMIC DNA]</scope>
    <source>
        <strain evidence="17 18">62-1032</strain>
    </source>
</reference>
<dbReference type="OrthoDB" id="10251642at2759"/>
<name>A0A1Y2FZD1_9BASI</name>
<dbReference type="Gene3D" id="2.30.29.210">
    <property type="entry name" value="FACT complex subunit Spt16p/Cdc68p"/>
    <property type="match status" value="1"/>
</dbReference>
<feature type="region of interest" description="Disordered" evidence="13">
    <location>
        <begin position="943"/>
        <end position="1048"/>
    </location>
</feature>
<dbReference type="InterPro" id="IPR036005">
    <property type="entry name" value="Creatinase/aminopeptidase-like"/>
</dbReference>
<dbReference type="SMART" id="SM01285">
    <property type="entry name" value="FACT-Spt16_Nlob"/>
    <property type="match status" value="1"/>
</dbReference>
<dbReference type="SMART" id="SM01287">
    <property type="entry name" value="Rtt106"/>
    <property type="match status" value="1"/>
</dbReference>
<keyword evidence="2 11" id="KW-0158">Chromosome</keyword>
<dbReference type="GO" id="GO:0035101">
    <property type="term" value="C:FACT complex"/>
    <property type="evidence" value="ECO:0007669"/>
    <property type="project" value="UniProtKB-UniRule"/>
</dbReference>
<evidence type="ECO:0000256" key="10">
    <source>
        <dbReference type="ARBA" id="ARBA00025370"/>
    </source>
</evidence>
<feature type="region of interest" description="Disordered" evidence="13">
    <location>
        <begin position="762"/>
        <end position="784"/>
    </location>
</feature>
<keyword evidence="17" id="KW-0132">Cell division</keyword>
<feature type="compositionally biased region" description="Basic and acidic residues" evidence="13">
    <location>
        <begin position="478"/>
        <end position="514"/>
    </location>
</feature>
<dbReference type="InterPro" id="IPR000994">
    <property type="entry name" value="Pept_M24"/>
</dbReference>
<dbReference type="FunFam" id="3.90.230.10:FF:000005">
    <property type="entry name" value="FACT complex subunit spt16"/>
    <property type="match status" value="1"/>
</dbReference>
<dbReference type="AlphaFoldDB" id="A0A1Y2FZD1"/>
<evidence type="ECO:0000256" key="13">
    <source>
        <dbReference type="SAM" id="MobiDB-lite"/>
    </source>
</evidence>
<dbReference type="Pfam" id="PF08644">
    <property type="entry name" value="SPT16"/>
    <property type="match status" value="1"/>
</dbReference>
<comment type="similarity">
    <text evidence="1 11">Belongs to the peptidase M24 family. SPT16 subfamily.</text>
</comment>
<comment type="subcellular location">
    <subcellularLocation>
        <location evidence="11">Nucleus</location>
    </subcellularLocation>
    <subcellularLocation>
        <location evidence="11">Chromosome</location>
    </subcellularLocation>
</comment>
<evidence type="ECO:0000256" key="2">
    <source>
        <dbReference type="ARBA" id="ARBA00022454"/>
    </source>
</evidence>
<feature type="region of interest" description="Disordered" evidence="13">
    <location>
        <begin position="448"/>
        <end position="525"/>
    </location>
</feature>
<dbReference type="InParanoid" id="A0A1Y2FZD1"/>
<keyword evidence="5 11" id="KW-0805">Transcription regulation</keyword>
<dbReference type="InterPro" id="IPR011993">
    <property type="entry name" value="PH-like_dom_sf"/>
</dbReference>
<evidence type="ECO:0000256" key="8">
    <source>
        <dbReference type="ARBA" id="ARBA00023204"/>
    </source>
</evidence>
<feature type="domain" description="FACT complex subunit SPT16 middle" evidence="15">
    <location>
        <begin position="548"/>
        <end position="698"/>
    </location>
</feature>
<dbReference type="FunFam" id="3.40.350.10:FF:000006">
    <property type="entry name" value="FACT complex subunit SPT16"/>
    <property type="match status" value="1"/>
</dbReference>
<evidence type="ECO:0000313" key="17">
    <source>
        <dbReference type="EMBL" id="ORY88571.1"/>
    </source>
</evidence>
<dbReference type="InterPro" id="IPR013953">
    <property type="entry name" value="FACT_SPT16_M"/>
</dbReference>
<dbReference type="Gene3D" id="2.30.29.30">
    <property type="entry name" value="Pleckstrin-homology domain (PH domain)/Phosphotyrosine-binding domain (PTB)"/>
    <property type="match status" value="1"/>
</dbReference>
<evidence type="ECO:0000256" key="6">
    <source>
        <dbReference type="ARBA" id="ARBA00023054"/>
    </source>
</evidence>
<dbReference type="Pfam" id="PF00557">
    <property type="entry name" value="Peptidase_M24"/>
    <property type="match status" value="1"/>
</dbReference>
<feature type="compositionally biased region" description="Basic residues" evidence="13">
    <location>
        <begin position="1038"/>
        <end position="1048"/>
    </location>
</feature>
<evidence type="ECO:0000259" key="16">
    <source>
        <dbReference type="SMART" id="SM01287"/>
    </source>
</evidence>
<keyword evidence="18" id="KW-1185">Reference proteome</keyword>
<feature type="domain" description="FACT complex subunit SPT16 N-terminal lobe" evidence="14">
    <location>
        <begin position="15"/>
        <end position="182"/>
    </location>
</feature>